<accession>L0JJ21</accession>
<dbReference type="HOGENOM" id="CLU_1763924_0_0_2"/>
<protein>
    <submittedName>
        <fullName evidence="2">Uncharacterized protein</fullName>
    </submittedName>
</protein>
<dbReference type="EMBL" id="AOIE01000010">
    <property type="protein sequence ID" value="ELY80791.1"/>
    <property type="molecule type" value="Genomic_DNA"/>
</dbReference>
<feature type="transmembrane region" description="Helical" evidence="1">
    <location>
        <begin position="121"/>
        <end position="138"/>
    </location>
</feature>
<keyword evidence="1" id="KW-1133">Transmembrane helix</keyword>
<reference evidence="4" key="2">
    <citation type="submission" date="2012-02" db="EMBL/GenBank/DDBJ databases">
        <title>Complete sequence of chromosome of Natrinema pellirubrum DSM 15624.</title>
        <authorList>
            <person name="Lucas S."/>
            <person name="Han J."/>
            <person name="Lapidus A."/>
            <person name="Cheng J.-F."/>
            <person name="Goodwin L."/>
            <person name="Pitluck S."/>
            <person name="Peters L."/>
            <person name="Teshima H."/>
            <person name="Detter J.C."/>
            <person name="Han C."/>
            <person name="Tapia R."/>
            <person name="Land M."/>
            <person name="Hauser L."/>
            <person name="Kyrpides N."/>
            <person name="Ivanova N."/>
            <person name="Pagani I."/>
            <person name="Sproer C."/>
            <person name="Anderson I."/>
            <person name="Woyke T."/>
        </authorList>
    </citation>
    <scope>NUCLEOTIDE SEQUENCE [LARGE SCALE GENOMIC DNA]</scope>
    <source>
        <strain evidence="4">DSM 15624 / JCM 10476 / NCIMB 786</strain>
    </source>
</reference>
<evidence type="ECO:0000313" key="3">
    <source>
        <dbReference type="EMBL" id="ELY80791.1"/>
    </source>
</evidence>
<sequence length="147" mass="16288">MSVAKVECNQCGRTFEVNTGYFQKYGSDPYCPDCLIHTDCENCGRGLRLRPSRYQELGGDPIICSQCDQQSKPQGTRQEKKKTSFWYGLAPGEKVVFPIVVLVGIGALLSIFVYPEVTGEQVGSAIGACFLLTFWMMSRGEKNNPNS</sequence>
<evidence type="ECO:0000313" key="5">
    <source>
        <dbReference type="Proteomes" id="UP000011593"/>
    </source>
</evidence>
<dbReference type="OrthoDB" id="192392at2157"/>
<dbReference type="GeneID" id="31829849"/>
<dbReference type="RefSeq" id="WP_006179981.1">
    <property type="nucleotide sequence ID" value="NC_019962.1"/>
</dbReference>
<keyword evidence="5" id="KW-1185">Reference proteome</keyword>
<reference evidence="3 5" key="3">
    <citation type="journal article" date="2014" name="PLoS Genet.">
        <title>Phylogenetically driven sequencing of extremely halophilic archaea reveals strategies for static and dynamic osmo-response.</title>
        <authorList>
            <person name="Becker E.A."/>
            <person name="Seitzer P.M."/>
            <person name="Tritt A."/>
            <person name="Larsen D."/>
            <person name="Krusor M."/>
            <person name="Yao A.I."/>
            <person name="Wu D."/>
            <person name="Madern D."/>
            <person name="Eisen J.A."/>
            <person name="Darling A.E."/>
            <person name="Facciotti M.T."/>
        </authorList>
    </citation>
    <scope>NUCLEOTIDE SEQUENCE [LARGE SCALE GENOMIC DNA]</scope>
    <source>
        <strain evidence="3 5">DSM 15624</strain>
    </source>
</reference>
<feature type="transmembrane region" description="Helical" evidence="1">
    <location>
        <begin position="95"/>
        <end position="115"/>
    </location>
</feature>
<proteinExistence type="predicted"/>
<dbReference type="eggNOG" id="arCOG13181">
    <property type="taxonomic scope" value="Archaea"/>
</dbReference>
<keyword evidence="1" id="KW-0812">Transmembrane</keyword>
<organism evidence="2 4">
    <name type="scientific">Natrinema pellirubrum (strain DSM 15624 / CIP 106293 / JCM 10476 / NCIMB 786 / 157)</name>
    <dbReference type="NCBI Taxonomy" id="797303"/>
    <lineage>
        <taxon>Archaea</taxon>
        <taxon>Methanobacteriati</taxon>
        <taxon>Methanobacteriota</taxon>
        <taxon>Stenosarchaea group</taxon>
        <taxon>Halobacteria</taxon>
        <taxon>Halobacteriales</taxon>
        <taxon>Natrialbaceae</taxon>
        <taxon>Natrinema</taxon>
    </lineage>
</organism>
<name>L0JJ21_NATP1</name>
<evidence type="ECO:0000313" key="4">
    <source>
        <dbReference type="Proteomes" id="UP000010843"/>
    </source>
</evidence>
<dbReference type="EMBL" id="CP003372">
    <property type="protein sequence ID" value="AGB30823.1"/>
    <property type="molecule type" value="Genomic_DNA"/>
</dbReference>
<dbReference type="AlphaFoldDB" id="L0JJ21"/>
<reference evidence="2" key="1">
    <citation type="submission" date="2012-02" db="EMBL/GenBank/DDBJ databases">
        <title>Complete sequence of chromosome of Natrinema pellirubrum DSM 15624.</title>
        <authorList>
            <consortium name="US DOE Joint Genome Institute"/>
            <person name="Lucas S."/>
            <person name="Han J."/>
            <person name="Lapidus A."/>
            <person name="Cheng J.-F."/>
            <person name="Goodwin L."/>
            <person name="Pitluck S."/>
            <person name="Peters L."/>
            <person name="Teshima H."/>
            <person name="Detter J.C."/>
            <person name="Han C."/>
            <person name="Tapia R."/>
            <person name="Land M."/>
            <person name="Hauser L."/>
            <person name="Kyrpides N."/>
            <person name="Ivanova N."/>
            <person name="Pagani I."/>
            <person name="Sproer C."/>
            <person name="Anderson I."/>
            <person name="Woyke T."/>
        </authorList>
    </citation>
    <scope>NUCLEOTIDE SEQUENCE</scope>
    <source>
        <strain evidence="2">DSM 15624</strain>
    </source>
</reference>
<keyword evidence="1" id="KW-0472">Membrane</keyword>
<dbReference type="KEGG" id="npe:Natpe_0908"/>
<evidence type="ECO:0000313" key="2">
    <source>
        <dbReference type="EMBL" id="AGB30823.1"/>
    </source>
</evidence>
<dbReference type="Proteomes" id="UP000010843">
    <property type="component" value="Chromosome"/>
</dbReference>
<gene>
    <name evidence="2" type="ordered locus">Natpe_0908</name>
    <name evidence="3" type="ORF">C488_03345</name>
</gene>
<dbReference type="Proteomes" id="UP000011593">
    <property type="component" value="Unassembled WGS sequence"/>
</dbReference>
<evidence type="ECO:0000256" key="1">
    <source>
        <dbReference type="SAM" id="Phobius"/>
    </source>
</evidence>